<accession>A0ABU9U052</accession>
<dbReference type="Proteomes" id="UP001388366">
    <property type="component" value="Unassembled WGS sequence"/>
</dbReference>
<sequence>MENLGFIFGIIGMSMGLAGFIFSIVAMSKIDKLESKLKQLDVLNQDFKLD</sequence>
<keyword evidence="3" id="KW-1185">Reference proteome</keyword>
<reference evidence="2 3" key="1">
    <citation type="submission" date="2024-03" db="EMBL/GenBank/DDBJ databases">
        <title>Community enrichment and isolation of bacterial strains for fucoidan degradation.</title>
        <authorList>
            <person name="Sichert A."/>
        </authorList>
    </citation>
    <scope>NUCLEOTIDE SEQUENCE [LARGE SCALE GENOMIC DNA]</scope>
    <source>
        <strain evidence="2 3">AS81</strain>
    </source>
</reference>
<feature type="transmembrane region" description="Helical" evidence="1">
    <location>
        <begin position="6"/>
        <end position="28"/>
    </location>
</feature>
<organism evidence="2 3">
    <name type="scientific">Pseudoalteromonas neustonica</name>
    <dbReference type="NCBI Taxonomy" id="1840331"/>
    <lineage>
        <taxon>Bacteria</taxon>
        <taxon>Pseudomonadati</taxon>
        <taxon>Pseudomonadota</taxon>
        <taxon>Gammaproteobacteria</taxon>
        <taxon>Alteromonadales</taxon>
        <taxon>Pseudoalteromonadaceae</taxon>
        <taxon>Pseudoalteromonas</taxon>
    </lineage>
</organism>
<dbReference type="RefSeq" id="WP_167349693.1">
    <property type="nucleotide sequence ID" value="NZ_BDDS01000003.1"/>
</dbReference>
<keyword evidence="1" id="KW-0472">Membrane</keyword>
<protein>
    <submittedName>
        <fullName evidence="2">Uncharacterized protein</fullName>
    </submittedName>
</protein>
<evidence type="ECO:0000256" key="1">
    <source>
        <dbReference type="SAM" id="Phobius"/>
    </source>
</evidence>
<keyword evidence="1" id="KW-1133">Transmembrane helix</keyword>
<keyword evidence="1" id="KW-0812">Transmembrane</keyword>
<dbReference type="EMBL" id="JBBMQU010000008">
    <property type="protein sequence ID" value="MEM5550413.1"/>
    <property type="molecule type" value="Genomic_DNA"/>
</dbReference>
<proteinExistence type="predicted"/>
<gene>
    <name evidence="2" type="ORF">WNY63_06695</name>
</gene>
<evidence type="ECO:0000313" key="2">
    <source>
        <dbReference type="EMBL" id="MEM5550413.1"/>
    </source>
</evidence>
<evidence type="ECO:0000313" key="3">
    <source>
        <dbReference type="Proteomes" id="UP001388366"/>
    </source>
</evidence>
<name>A0ABU9U052_9GAMM</name>
<comment type="caution">
    <text evidence="2">The sequence shown here is derived from an EMBL/GenBank/DDBJ whole genome shotgun (WGS) entry which is preliminary data.</text>
</comment>